<proteinExistence type="predicted"/>
<evidence type="ECO:0000313" key="3">
    <source>
        <dbReference type="Proteomes" id="UP000257109"/>
    </source>
</evidence>
<name>A0A371G138_MUCPR</name>
<dbReference type="EMBL" id="QJKJ01007106">
    <property type="protein sequence ID" value="RDX84241.1"/>
    <property type="molecule type" value="Genomic_DNA"/>
</dbReference>
<feature type="non-terminal residue" evidence="2">
    <location>
        <position position="1"/>
    </location>
</feature>
<feature type="region of interest" description="Disordered" evidence="1">
    <location>
        <begin position="205"/>
        <end position="224"/>
    </location>
</feature>
<organism evidence="2 3">
    <name type="scientific">Mucuna pruriens</name>
    <name type="common">Velvet bean</name>
    <name type="synonym">Dolichos pruriens</name>
    <dbReference type="NCBI Taxonomy" id="157652"/>
    <lineage>
        <taxon>Eukaryota</taxon>
        <taxon>Viridiplantae</taxon>
        <taxon>Streptophyta</taxon>
        <taxon>Embryophyta</taxon>
        <taxon>Tracheophyta</taxon>
        <taxon>Spermatophyta</taxon>
        <taxon>Magnoliopsida</taxon>
        <taxon>eudicotyledons</taxon>
        <taxon>Gunneridae</taxon>
        <taxon>Pentapetalae</taxon>
        <taxon>rosids</taxon>
        <taxon>fabids</taxon>
        <taxon>Fabales</taxon>
        <taxon>Fabaceae</taxon>
        <taxon>Papilionoideae</taxon>
        <taxon>50 kb inversion clade</taxon>
        <taxon>NPAAA clade</taxon>
        <taxon>indigoferoid/millettioid clade</taxon>
        <taxon>Phaseoleae</taxon>
        <taxon>Mucuna</taxon>
    </lineage>
</organism>
<keyword evidence="3" id="KW-1185">Reference proteome</keyword>
<evidence type="ECO:0000313" key="2">
    <source>
        <dbReference type="EMBL" id="RDX84241.1"/>
    </source>
</evidence>
<evidence type="ECO:0000256" key="1">
    <source>
        <dbReference type="SAM" id="MobiDB-lite"/>
    </source>
</evidence>
<reference evidence="2" key="1">
    <citation type="submission" date="2018-05" db="EMBL/GenBank/DDBJ databases">
        <title>Draft genome of Mucuna pruriens seed.</title>
        <authorList>
            <person name="Nnadi N.E."/>
            <person name="Vos R."/>
            <person name="Hasami M.H."/>
            <person name="Devisetty U.K."/>
            <person name="Aguiy J.C."/>
        </authorList>
    </citation>
    <scope>NUCLEOTIDE SEQUENCE [LARGE SCALE GENOMIC DNA]</scope>
    <source>
        <strain evidence="2">JCA_2017</strain>
    </source>
</reference>
<gene>
    <name evidence="2" type="ORF">CR513_34733</name>
</gene>
<dbReference type="Proteomes" id="UP000257109">
    <property type="component" value="Unassembled WGS sequence"/>
</dbReference>
<protein>
    <recommendedName>
        <fullName evidence="4">Reverse transcriptase domain-containing protein</fullName>
    </recommendedName>
</protein>
<evidence type="ECO:0008006" key="4">
    <source>
        <dbReference type="Google" id="ProtNLM"/>
    </source>
</evidence>
<accession>A0A371G138</accession>
<sequence length="224" mass="25716">MKRCNLAFDQVSKERKLQLQELEELHLEAYENSKIYKENVKGFHDNMILRKEFKLIVGKLHSKWDGPFLITNAFSYGAIEIRNEATNKTFKVNRHQRKLFHKCPTMMEGDVKDLSLVKPTLLENADSLSARCRVALDRDWSDMISVETYPTRSRLSADKHNRVGLTLFQTKMQETGGVVAVELDFYVDSAMGRSLLGCWTEESVGLGRSQSGWDDSPRPRLLMG</sequence>
<comment type="caution">
    <text evidence="2">The sequence shown here is derived from an EMBL/GenBank/DDBJ whole genome shotgun (WGS) entry which is preliminary data.</text>
</comment>
<dbReference type="AlphaFoldDB" id="A0A371G138"/>
<dbReference type="OrthoDB" id="1592968at2759"/>